<evidence type="ECO:0000259" key="4">
    <source>
        <dbReference type="PROSITE" id="PS50949"/>
    </source>
</evidence>
<keyword evidence="5" id="KW-0614">Plasmid</keyword>
<geneLocation type="plasmid" evidence="6">
    <name>phl2708y3</name>
</geneLocation>
<gene>
    <name evidence="5" type="ORF">MXMO3_03660</name>
</gene>
<keyword evidence="2" id="KW-0238">DNA-binding</keyword>
<dbReference type="EMBL" id="CP021332">
    <property type="protein sequence ID" value="AVX06163.1"/>
    <property type="molecule type" value="Genomic_DNA"/>
</dbReference>
<dbReference type="PROSITE" id="PS50949">
    <property type="entry name" value="HTH_GNTR"/>
    <property type="match status" value="1"/>
</dbReference>
<dbReference type="Pfam" id="PF07729">
    <property type="entry name" value="FCD"/>
    <property type="match status" value="1"/>
</dbReference>
<evidence type="ECO:0000313" key="5">
    <source>
        <dbReference type="EMBL" id="AVX06163.1"/>
    </source>
</evidence>
<dbReference type="Pfam" id="PF00392">
    <property type="entry name" value="GntR"/>
    <property type="match status" value="1"/>
</dbReference>
<dbReference type="SUPFAM" id="SSF48008">
    <property type="entry name" value="GntR ligand-binding domain-like"/>
    <property type="match status" value="1"/>
</dbReference>
<dbReference type="PRINTS" id="PR00035">
    <property type="entry name" value="HTHGNTR"/>
</dbReference>
<dbReference type="GO" id="GO:0003677">
    <property type="term" value="F:DNA binding"/>
    <property type="evidence" value="ECO:0007669"/>
    <property type="project" value="UniProtKB-KW"/>
</dbReference>
<sequence>MALTPKSTSAAATSGSASQFLRPIKRRTRDVEVLEALAEMIEQADLKEGDKLPTETELAARLQVGRSTVREALKVWENLGIVERRTSAGTILAMDIVPNSVHVPVVLQFEAEGLLRTQQVRRALEKEVVHLAALHANEKDRAAIQSTLDTLLDVVDKGLPWRQADANFHRAIYAASGNPLFSQLIEQVHGAFHQHYIEPFMDDSYGLPSIPLHKPLAAAVIAGDAPAAVKAMEEILDSTEQQTKELLG</sequence>
<dbReference type="SUPFAM" id="SSF46785">
    <property type="entry name" value="Winged helix' DNA-binding domain"/>
    <property type="match status" value="1"/>
</dbReference>
<dbReference type="GO" id="GO:0003700">
    <property type="term" value="F:DNA-binding transcription factor activity"/>
    <property type="evidence" value="ECO:0007669"/>
    <property type="project" value="InterPro"/>
</dbReference>
<dbReference type="RefSeq" id="WP_051214122.1">
    <property type="nucleotide sequence ID" value="NZ_CP021332.1"/>
</dbReference>
<dbReference type="InterPro" id="IPR036388">
    <property type="entry name" value="WH-like_DNA-bd_sf"/>
</dbReference>
<dbReference type="Gene3D" id="1.20.120.530">
    <property type="entry name" value="GntR ligand-binding domain-like"/>
    <property type="match status" value="1"/>
</dbReference>
<dbReference type="SMART" id="SM00895">
    <property type="entry name" value="FCD"/>
    <property type="match status" value="1"/>
</dbReference>
<organism evidence="5 6">
    <name type="scientific">Maritalea myrionectae</name>
    <dbReference type="NCBI Taxonomy" id="454601"/>
    <lineage>
        <taxon>Bacteria</taxon>
        <taxon>Pseudomonadati</taxon>
        <taxon>Pseudomonadota</taxon>
        <taxon>Alphaproteobacteria</taxon>
        <taxon>Hyphomicrobiales</taxon>
        <taxon>Devosiaceae</taxon>
        <taxon>Maritalea</taxon>
    </lineage>
</organism>
<dbReference type="KEGG" id="mmyr:MXMO3_03660"/>
<dbReference type="InterPro" id="IPR000524">
    <property type="entry name" value="Tscrpt_reg_HTH_GntR"/>
</dbReference>
<keyword evidence="1" id="KW-0805">Transcription regulation</keyword>
<dbReference type="InterPro" id="IPR036390">
    <property type="entry name" value="WH_DNA-bd_sf"/>
</dbReference>
<keyword evidence="6" id="KW-1185">Reference proteome</keyword>
<dbReference type="InterPro" id="IPR008920">
    <property type="entry name" value="TF_FadR/GntR_C"/>
</dbReference>
<dbReference type="InterPro" id="IPR011711">
    <property type="entry name" value="GntR_C"/>
</dbReference>
<dbReference type="Proteomes" id="UP000258927">
    <property type="component" value="Plasmid pHL2708Y3"/>
</dbReference>
<keyword evidence="3" id="KW-0804">Transcription</keyword>
<dbReference type="Gene3D" id="1.10.10.10">
    <property type="entry name" value="Winged helix-like DNA-binding domain superfamily/Winged helix DNA-binding domain"/>
    <property type="match status" value="1"/>
</dbReference>
<evidence type="ECO:0000256" key="1">
    <source>
        <dbReference type="ARBA" id="ARBA00023015"/>
    </source>
</evidence>
<reference evidence="5 6" key="1">
    <citation type="submission" date="2017-05" db="EMBL/GenBank/DDBJ databases">
        <title>Genome Analysis of Maritalea myrionectae HL2708#5.</title>
        <authorList>
            <consortium name="Cotde Inc.-PKNU"/>
            <person name="Jang D."/>
            <person name="Oh H.-M."/>
        </authorList>
    </citation>
    <scope>NUCLEOTIDE SEQUENCE [LARGE SCALE GENOMIC DNA]</scope>
    <source>
        <strain evidence="5 6">HL2708#5</strain>
        <plasmid evidence="6">phl2708y3</plasmid>
    </source>
</reference>
<protein>
    <submittedName>
        <fullName evidence="5">Putative HTH-type transcriptional regulator YcbG</fullName>
    </submittedName>
</protein>
<evidence type="ECO:0000256" key="2">
    <source>
        <dbReference type="ARBA" id="ARBA00023125"/>
    </source>
</evidence>
<dbReference type="STRING" id="1122213.GCA_000423365_03422"/>
<dbReference type="PANTHER" id="PTHR43537:SF44">
    <property type="entry name" value="GNTR FAMILY REGULATORY PROTEIN"/>
    <property type="match status" value="1"/>
</dbReference>
<dbReference type="CDD" id="cd07377">
    <property type="entry name" value="WHTH_GntR"/>
    <property type="match status" value="1"/>
</dbReference>
<accession>A0A2R4MJL0</accession>
<feature type="domain" description="HTH gntR-type" evidence="4">
    <location>
        <begin position="27"/>
        <end position="95"/>
    </location>
</feature>
<dbReference type="PANTHER" id="PTHR43537">
    <property type="entry name" value="TRANSCRIPTIONAL REGULATOR, GNTR FAMILY"/>
    <property type="match status" value="1"/>
</dbReference>
<proteinExistence type="predicted"/>
<dbReference type="SMART" id="SM00345">
    <property type="entry name" value="HTH_GNTR"/>
    <property type="match status" value="1"/>
</dbReference>
<dbReference type="AlphaFoldDB" id="A0A2R4MJL0"/>
<name>A0A2R4MJL0_9HYPH</name>
<evidence type="ECO:0000256" key="3">
    <source>
        <dbReference type="ARBA" id="ARBA00023163"/>
    </source>
</evidence>
<evidence type="ECO:0000313" key="6">
    <source>
        <dbReference type="Proteomes" id="UP000258927"/>
    </source>
</evidence>